<feature type="compositionally biased region" description="Polar residues" evidence="1">
    <location>
        <begin position="439"/>
        <end position="456"/>
    </location>
</feature>
<feature type="compositionally biased region" description="Polar residues" evidence="1">
    <location>
        <begin position="889"/>
        <end position="905"/>
    </location>
</feature>
<gene>
    <name evidence="2" type="ORF">HNY73_011897</name>
</gene>
<feature type="region of interest" description="Disordered" evidence="1">
    <location>
        <begin position="85"/>
        <end position="139"/>
    </location>
</feature>
<sequence length="1128" mass="129191">MSLKSSISNSSSNGSSVTRFILDGVVAEMLVEIEDEQEPLLSPSKAFKLNEIDNYEELKDSCLRHSFVALDPILKMDDIKISNMENQEQNKSNSEPDKTDVSSKKLKEDQTSFKSDVLNDHEVSMSEKSDLKEVKESDNLDEDNDVVVVEIVQKDLNKRNEDQLTVDEVTETNEDKLPDPDECKSQVEMRTKKDEVEFQEEGENKSTFEETIKIQKLIEKDENKSITEKKMEISEGQSMQERNEIKSPADLSETNKAQLSEKDGNNTVLEEMTETNEAHPLEKYEYKSVKKEVDETKEIHPSEMNTKSEIDRLTETIVVACEPIELEMLNDKALSGVKKSSKLPLKKRKLKEPEKAKEDVKEEDKPKSRTLRTRPSEKEKKDVKKTDTKKRKDISSKSTPVPAKKAKIVKEENPKKGIKRSLLDDDETKSVGKRLRSAVQDNSQMQKRSQASTSVKSEIKDKKSEIRTKKPELKNVKTEVKKTKLDIKSKKPETKNTKPDIKSKKPEMNIKSKKPEMRSKKPEIKSSEIKRQSLRKTTLQKSTNAPVPVISSKPKVYNLNPGKVTNLGVFAEIKERVNESDMKYLRYLYRILYDQWPPRDIDALKEEILNFEGYNFNKKSQDLQKREQVLKKMPDTSVIEICKILALKVDSKENMISDIIKFLLKPVKIVISTVDPFDPSMQPVVKLERIVVDEYLNRITKNEDKTPVPVKRSTRERYPSTKLEIYVSDVSEKLPMPSVKDEQKNSQLELKIEKNSKGESSKNITLKKTTVNKTKTTAKNTAEMNKGTLTAKYAKRRKKGFKFSQKKNEHNCNARKKLMKLAAKIQTTKSPEKQNSEVEDIENTIIPNSEIKLEPIVEELGEVKELNETEESGSHAKHFVSGVSKDISSDTTLSSDEAKQVTKTGSPRKRVSHKRVGKPLRYFTKIKENILNANFSALQRLHILLFGASDKADNLKGNILAFGGFPFLEGSEEWRQKEFLLSLLAQNTLREYLNLLCIEYTDDDQKALIRKLMKFLAAPSDSSPSTEIRTQVVSSEPVNCAPAHLIKAPGRKKKTKKTEEKKKSRTRKVLMDEAQVKRLEADLAREQRILERERKLHEEQVAAQYSTFDLTPRHMYMKECIKKIIMGT</sequence>
<dbReference type="GO" id="GO:0006325">
    <property type="term" value="P:chromatin organization"/>
    <property type="evidence" value="ECO:0007669"/>
    <property type="project" value="InterPro"/>
</dbReference>
<feature type="compositionally biased region" description="Basic and acidic residues" evidence="1">
    <location>
        <begin position="276"/>
        <end position="287"/>
    </location>
</feature>
<dbReference type="GO" id="GO:0042393">
    <property type="term" value="F:histone binding"/>
    <property type="evidence" value="ECO:0007669"/>
    <property type="project" value="TreeGrafter"/>
</dbReference>
<dbReference type="GO" id="GO:0003677">
    <property type="term" value="F:DNA binding"/>
    <property type="evidence" value="ECO:0007669"/>
    <property type="project" value="InterPro"/>
</dbReference>
<dbReference type="AlphaFoldDB" id="A0A8T0EY15"/>
<keyword evidence="3" id="KW-1185">Reference proteome</keyword>
<dbReference type="EMBL" id="JABXBU010001863">
    <property type="protein sequence ID" value="KAF8781508.1"/>
    <property type="molecule type" value="Genomic_DNA"/>
</dbReference>
<feature type="compositionally biased region" description="Basic and acidic residues" evidence="1">
    <location>
        <begin position="457"/>
        <end position="531"/>
    </location>
</feature>
<feature type="compositionally biased region" description="Basic and acidic residues" evidence="1">
    <location>
        <begin position="351"/>
        <end position="367"/>
    </location>
</feature>
<name>A0A8T0EY15_ARGBR</name>
<organism evidence="2 3">
    <name type="scientific">Argiope bruennichi</name>
    <name type="common">Wasp spider</name>
    <name type="synonym">Aranea bruennichi</name>
    <dbReference type="NCBI Taxonomy" id="94029"/>
    <lineage>
        <taxon>Eukaryota</taxon>
        <taxon>Metazoa</taxon>
        <taxon>Ecdysozoa</taxon>
        <taxon>Arthropoda</taxon>
        <taxon>Chelicerata</taxon>
        <taxon>Arachnida</taxon>
        <taxon>Araneae</taxon>
        <taxon>Araneomorphae</taxon>
        <taxon>Entelegynae</taxon>
        <taxon>Araneoidea</taxon>
        <taxon>Araneidae</taxon>
        <taxon>Argiope</taxon>
    </lineage>
</organism>
<proteinExistence type="predicted"/>
<feature type="compositionally biased region" description="Basic residues" evidence="1">
    <location>
        <begin position="339"/>
        <end position="350"/>
    </location>
</feature>
<feature type="region of interest" description="Disordered" evidence="1">
    <location>
        <begin position="886"/>
        <end position="911"/>
    </location>
</feature>
<dbReference type="GO" id="GO:0005634">
    <property type="term" value="C:nucleus"/>
    <property type="evidence" value="ECO:0007669"/>
    <property type="project" value="TreeGrafter"/>
</dbReference>
<feature type="region of interest" description="Disordered" evidence="1">
    <location>
        <begin position="223"/>
        <end position="287"/>
    </location>
</feature>
<dbReference type="PANTHER" id="PTHR13468:SF1">
    <property type="entry name" value="PROTEIN DEK"/>
    <property type="match status" value="1"/>
</dbReference>
<evidence type="ECO:0000313" key="2">
    <source>
        <dbReference type="EMBL" id="KAF8781508.1"/>
    </source>
</evidence>
<feature type="compositionally biased region" description="Basic and acidic residues" evidence="1">
    <location>
        <begin position="223"/>
        <end position="233"/>
    </location>
</feature>
<reference evidence="2" key="2">
    <citation type="submission" date="2020-06" db="EMBL/GenBank/DDBJ databases">
        <authorList>
            <person name="Sheffer M."/>
        </authorList>
    </citation>
    <scope>NUCLEOTIDE SEQUENCE</scope>
</reference>
<evidence type="ECO:0000256" key="1">
    <source>
        <dbReference type="SAM" id="MobiDB-lite"/>
    </source>
</evidence>
<feature type="compositionally biased region" description="Basic and acidic residues" evidence="1">
    <location>
        <begin position="94"/>
        <end position="138"/>
    </location>
</feature>
<accession>A0A8T0EY15</accession>
<protein>
    <submittedName>
        <fullName evidence="2">Uncharacterized protein</fullName>
    </submittedName>
</protein>
<comment type="caution">
    <text evidence="2">The sequence shown here is derived from an EMBL/GenBank/DDBJ whole genome shotgun (WGS) entry which is preliminary data.</text>
</comment>
<feature type="compositionally biased region" description="Polar residues" evidence="1">
    <location>
        <begin position="535"/>
        <end position="545"/>
    </location>
</feature>
<evidence type="ECO:0000313" key="3">
    <source>
        <dbReference type="Proteomes" id="UP000807504"/>
    </source>
</evidence>
<dbReference type="GO" id="GO:2000779">
    <property type="term" value="P:regulation of double-strand break repair"/>
    <property type="evidence" value="ECO:0007669"/>
    <property type="project" value="TreeGrafter"/>
</dbReference>
<feature type="region of interest" description="Disordered" evidence="1">
    <location>
        <begin position="328"/>
        <end position="547"/>
    </location>
</feature>
<feature type="region of interest" description="Disordered" evidence="1">
    <location>
        <begin position="173"/>
        <end position="207"/>
    </location>
</feature>
<reference evidence="2" key="1">
    <citation type="journal article" date="2020" name="bioRxiv">
        <title>Chromosome-level reference genome of the European wasp spider Argiope bruennichi: a resource for studies on range expansion and evolutionary adaptation.</title>
        <authorList>
            <person name="Sheffer M.M."/>
            <person name="Hoppe A."/>
            <person name="Krehenwinkel H."/>
            <person name="Uhl G."/>
            <person name="Kuss A.W."/>
            <person name="Jensen L."/>
            <person name="Jensen C."/>
            <person name="Gillespie R.G."/>
            <person name="Hoff K.J."/>
            <person name="Prost S."/>
        </authorList>
    </citation>
    <scope>NUCLEOTIDE SEQUENCE</scope>
</reference>
<feature type="region of interest" description="Disordered" evidence="1">
    <location>
        <begin position="1048"/>
        <end position="1067"/>
    </location>
</feature>
<dbReference type="Proteomes" id="UP000807504">
    <property type="component" value="Unassembled WGS sequence"/>
</dbReference>
<dbReference type="PANTHER" id="PTHR13468">
    <property type="entry name" value="DEK PROTEIN"/>
    <property type="match status" value="1"/>
</dbReference>
<feature type="compositionally biased region" description="Basic and acidic residues" evidence="1">
    <location>
        <begin position="374"/>
        <end position="386"/>
    </location>
</feature>
<dbReference type="InterPro" id="IPR044198">
    <property type="entry name" value="DEK"/>
</dbReference>